<dbReference type="EMBL" id="JAARWN010000014">
    <property type="protein sequence ID" value="MBC1937148.1"/>
    <property type="molecule type" value="Genomic_DNA"/>
</dbReference>
<reference evidence="1 2" key="1">
    <citation type="submission" date="2020-03" db="EMBL/GenBank/DDBJ databases">
        <title>Soil Listeria distribution.</title>
        <authorList>
            <person name="Liao J."/>
            <person name="Wiedmann M."/>
        </authorList>
    </citation>
    <scope>NUCLEOTIDE SEQUENCE [LARGE SCALE GENOMIC DNA]</scope>
    <source>
        <strain evidence="1 2">FSL L7-0741</strain>
    </source>
</reference>
<gene>
    <name evidence="1" type="ORF">HCA69_12275</name>
</gene>
<dbReference type="AlphaFoldDB" id="A0A7X1CQK4"/>
<dbReference type="Proteomes" id="UP000535908">
    <property type="component" value="Unassembled WGS sequence"/>
</dbReference>
<accession>A0A7X1CQK4</accession>
<organism evidence="1 2">
    <name type="scientific">Listeria grandensis</name>
    <dbReference type="NCBI Taxonomy" id="1494963"/>
    <lineage>
        <taxon>Bacteria</taxon>
        <taxon>Bacillati</taxon>
        <taxon>Bacillota</taxon>
        <taxon>Bacilli</taxon>
        <taxon>Bacillales</taxon>
        <taxon>Listeriaceae</taxon>
        <taxon>Listeria</taxon>
    </lineage>
</organism>
<comment type="caution">
    <text evidence="1">The sequence shown here is derived from an EMBL/GenBank/DDBJ whole genome shotgun (WGS) entry which is preliminary data.</text>
</comment>
<evidence type="ECO:0000313" key="2">
    <source>
        <dbReference type="Proteomes" id="UP000535908"/>
    </source>
</evidence>
<name>A0A7X1CQK4_9LIST</name>
<sequence length="65" mass="7041">MSEQLIAVGGNLDGYVSKRVNWAAISKIAKGRFIPKVDTPLEGYTIKKEIQPDGSLVEIISPIKG</sequence>
<protein>
    <submittedName>
        <fullName evidence="1">Uncharacterized protein</fullName>
    </submittedName>
</protein>
<proteinExistence type="predicted"/>
<evidence type="ECO:0000313" key="1">
    <source>
        <dbReference type="EMBL" id="MBC1937148.1"/>
    </source>
</evidence>
<dbReference type="RefSeq" id="WP_185526664.1">
    <property type="nucleotide sequence ID" value="NZ_JAARWN010000014.1"/>
</dbReference>